<evidence type="ECO:0000256" key="11">
    <source>
        <dbReference type="ARBA" id="ARBA00023002"/>
    </source>
</evidence>
<dbReference type="GO" id="GO:0071949">
    <property type="term" value="F:FAD binding"/>
    <property type="evidence" value="ECO:0007669"/>
    <property type="project" value="InterPro"/>
</dbReference>
<keyword evidence="18" id="KW-1185">Reference proteome</keyword>
<reference evidence="18" key="1">
    <citation type="journal article" date="2023" name="Commun. Biol.">
        <title>Genome analysis of Parmales, the sister group of diatoms, reveals the evolutionary specialization of diatoms from phago-mixotrophs to photoautotrophs.</title>
        <authorList>
            <person name="Ban H."/>
            <person name="Sato S."/>
            <person name="Yoshikawa S."/>
            <person name="Yamada K."/>
            <person name="Nakamura Y."/>
            <person name="Ichinomiya M."/>
            <person name="Sato N."/>
            <person name="Blanc-Mathieu R."/>
            <person name="Endo H."/>
            <person name="Kuwata A."/>
            <person name="Ogata H."/>
        </authorList>
    </citation>
    <scope>NUCLEOTIDE SEQUENCE [LARGE SCALE GENOMIC DNA]</scope>
    <source>
        <strain evidence="18">NIES 3701</strain>
    </source>
</reference>
<keyword evidence="14" id="KW-0325">Glycoprotein</keyword>
<dbReference type="InterPro" id="IPR007266">
    <property type="entry name" value="Ero1"/>
</dbReference>
<keyword evidence="12" id="KW-0472">Membrane</keyword>
<dbReference type="GO" id="GO:0005789">
    <property type="term" value="C:endoplasmic reticulum membrane"/>
    <property type="evidence" value="ECO:0007669"/>
    <property type="project" value="UniProtKB-SubCell"/>
</dbReference>
<name>A0A9W7AHN4_9STRA</name>
<dbReference type="AlphaFoldDB" id="A0A9W7AHN4"/>
<evidence type="ECO:0000256" key="14">
    <source>
        <dbReference type="ARBA" id="ARBA00023180"/>
    </source>
</evidence>
<keyword evidence="10" id="KW-0249">Electron transport</keyword>
<evidence type="ECO:0000256" key="9">
    <source>
        <dbReference type="ARBA" id="ARBA00022827"/>
    </source>
</evidence>
<evidence type="ECO:0000256" key="3">
    <source>
        <dbReference type="ARBA" id="ARBA00008277"/>
    </source>
</evidence>
<proteinExistence type="inferred from homology"/>
<dbReference type="Pfam" id="PF04137">
    <property type="entry name" value="ERO1"/>
    <property type="match status" value="1"/>
</dbReference>
<comment type="caution">
    <text evidence="17">The sequence shown here is derived from an EMBL/GenBank/DDBJ whole genome shotgun (WGS) entry which is preliminary data.</text>
</comment>
<comment type="cofactor">
    <cofactor evidence="1">
        <name>FAD</name>
        <dbReference type="ChEBI" id="CHEBI:57692"/>
    </cofactor>
</comment>
<evidence type="ECO:0000256" key="16">
    <source>
        <dbReference type="SAM" id="MobiDB-lite"/>
    </source>
</evidence>
<dbReference type="OrthoDB" id="269384at2759"/>
<comment type="subunit">
    <text evidence="4">May function both as a monomer and a homodimer.</text>
</comment>
<evidence type="ECO:0000256" key="1">
    <source>
        <dbReference type="ARBA" id="ARBA00001974"/>
    </source>
</evidence>
<keyword evidence="7" id="KW-0732">Signal</keyword>
<evidence type="ECO:0000256" key="10">
    <source>
        <dbReference type="ARBA" id="ARBA00022982"/>
    </source>
</evidence>
<keyword evidence="13" id="KW-1015">Disulfide bond</keyword>
<evidence type="ECO:0000256" key="4">
    <source>
        <dbReference type="ARBA" id="ARBA00011802"/>
    </source>
</evidence>
<organism evidence="17 18">
    <name type="scientific">Triparma strigata</name>
    <dbReference type="NCBI Taxonomy" id="1606541"/>
    <lineage>
        <taxon>Eukaryota</taxon>
        <taxon>Sar</taxon>
        <taxon>Stramenopiles</taxon>
        <taxon>Ochrophyta</taxon>
        <taxon>Bolidophyceae</taxon>
        <taxon>Parmales</taxon>
        <taxon>Triparmaceae</taxon>
        <taxon>Triparma</taxon>
    </lineage>
</organism>
<keyword evidence="15" id="KW-0676">Redox-active center</keyword>
<sequence>MVVVGQRECSVVLAVDRFVRVIGAGSSRLRSRSKEHLSHPQRRQRPPSNSHSSSTLRAYSTSDVISEDYLKPGVEYISNTVNPSLLPALTSLLTSSPNFRLYSVDMLASCEYLPQELTECVSESCEVYPIDEDEVPHNVIKIDASQWQFDLDGWARWDMPTDDYYDTQDVPEAYTSYDGSVVWNFIHEKIAFKPNTFECGSWRRDFNNAISGLHSSISCHILMSMEEKIEGGEEDVEGLVFKDEFDRRLGTKDHVENLYFTYMLLLGAVREARHRLLEDCESDFDGADELRSVLSMKMWDSDVIDCAAAEMRKHGTKEDDTFWKARMRTRELMRIMNCVQCNKCRLHGKIGVLGLSTALQILLGKSGTGVDSKVINKLHRVELAALLTTTGKCGRAVMYYERKIKEGF</sequence>
<dbReference type="GO" id="GO:0015035">
    <property type="term" value="F:protein-disulfide reductase activity"/>
    <property type="evidence" value="ECO:0007669"/>
    <property type="project" value="InterPro"/>
</dbReference>
<keyword evidence="6" id="KW-0285">Flavoprotein</keyword>
<dbReference type="GO" id="GO:0016972">
    <property type="term" value="F:thiol oxidase activity"/>
    <property type="evidence" value="ECO:0007669"/>
    <property type="project" value="InterPro"/>
</dbReference>
<feature type="compositionally biased region" description="Polar residues" evidence="16">
    <location>
        <begin position="46"/>
        <end position="58"/>
    </location>
</feature>
<keyword evidence="5" id="KW-0813">Transport</keyword>
<protein>
    <recommendedName>
        <fullName evidence="19">Endoplasmic reticulum oxidoreductin 1</fullName>
    </recommendedName>
</protein>
<dbReference type="Proteomes" id="UP001165085">
    <property type="component" value="Unassembled WGS sequence"/>
</dbReference>
<evidence type="ECO:0000256" key="13">
    <source>
        <dbReference type="ARBA" id="ARBA00023157"/>
    </source>
</evidence>
<keyword evidence="11" id="KW-0560">Oxidoreductase</keyword>
<evidence type="ECO:0000256" key="5">
    <source>
        <dbReference type="ARBA" id="ARBA00022448"/>
    </source>
</evidence>
<evidence type="ECO:0008006" key="19">
    <source>
        <dbReference type="Google" id="ProtNLM"/>
    </source>
</evidence>
<evidence type="ECO:0000313" key="17">
    <source>
        <dbReference type="EMBL" id="GMH71984.1"/>
    </source>
</evidence>
<dbReference type="PANTHER" id="PTHR12613:SF0">
    <property type="entry name" value="ERO1-LIKE PROTEIN"/>
    <property type="match status" value="1"/>
</dbReference>
<feature type="region of interest" description="Disordered" evidence="16">
    <location>
        <begin position="30"/>
        <end position="58"/>
    </location>
</feature>
<evidence type="ECO:0000256" key="15">
    <source>
        <dbReference type="ARBA" id="ARBA00023284"/>
    </source>
</evidence>
<evidence type="ECO:0000256" key="12">
    <source>
        <dbReference type="ARBA" id="ARBA00023136"/>
    </source>
</evidence>
<evidence type="ECO:0000256" key="2">
    <source>
        <dbReference type="ARBA" id="ARBA00004367"/>
    </source>
</evidence>
<dbReference type="GO" id="GO:0034975">
    <property type="term" value="P:protein folding in endoplasmic reticulum"/>
    <property type="evidence" value="ECO:0007669"/>
    <property type="project" value="InterPro"/>
</dbReference>
<evidence type="ECO:0000256" key="7">
    <source>
        <dbReference type="ARBA" id="ARBA00022729"/>
    </source>
</evidence>
<evidence type="ECO:0000313" key="18">
    <source>
        <dbReference type="Proteomes" id="UP001165085"/>
    </source>
</evidence>
<evidence type="ECO:0000256" key="6">
    <source>
        <dbReference type="ARBA" id="ARBA00022630"/>
    </source>
</evidence>
<comment type="subcellular location">
    <subcellularLocation>
        <location evidence="2">Endoplasmic reticulum membrane</location>
        <topology evidence="2">Peripheral membrane protein</topology>
        <orientation evidence="2">Lumenal side</orientation>
    </subcellularLocation>
</comment>
<dbReference type="InterPro" id="IPR037192">
    <property type="entry name" value="ERO1-like_sf"/>
</dbReference>
<dbReference type="SUPFAM" id="SSF110019">
    <property type="entry name" value="ERO1-like"/>
    <property type="match status" value="1"/>
</dbReference>
<accession>A0A9W7AHN4</accession>
<keyword evidence="8" id="KW-0256">Endoplasmic reticulum</keyword>
<gene>
    <name evidence="17" type="ORF">TrST_g2542</name>
</gene>
<evidence type="ECO:0000256" key="8">
    <source>
        <dbReference type="ARBA" id="ARBA00022824"/>
    </source>
</evidence>
<dbReference type="EMBL" id="BRXY01000153">
    <property type="protein sequence ID" value="GMH71984.1"/>
    <property type="molecule type" value="Genomic_DNA"/>
</dbReference>
<comment type="similarity">
    <text evidence="3">Belongs to the EROs family.</text>
</comment>
<dbReference type="PANTHER" id="PTHR12613">
    <property type="entry name" value="ERO1-RELATED"/>
    <property type="match status" value="1"/>
</dbReference>
<keyword evidence="9" id="KW-0274">FAD</keyword>